<organism evidence="8">
    <name type="scientific">Streptomyces sp. NBC_00003</name>
    <dbReference type="NCBI Taxonomy" id="2903608"/>
    <lineage>
        <taxon>Bacteria</taxon>
        <taxon>Bacillati</taxon>
        <taxon>Actinomycetota</taxon>
        <taxon>Actinomycetes</taxon>
        <taxon>Kitasatosporales</taxon>
        <taxon>Streptomycetaceae</taxon>
        <taxon>Streptomyces</taxon>
    </lineage>
</organism>
<keyword evidence="3 6" id="KW-1133">Transmembrane helix</keyword>
<evidence type="ECO:0000256" key="3">
    <source>
        <dbReference type="ARBA" id="ARBA00022989"/>
    </source>
</evidence>
<evidence type="ECO:0000313" key="8">
    <source>
        <dbReference type="EMBL" id="WTW62827.1"/>
    </source>
</evidence>
<keyword evidence="2 6" id="KW-0812">Transmembrane</keyword>
<evidence type="ECO:0000256" key="6">
    <source>
        <dbReference type="SAM" id="Phobius"/>
    </source>
</evidence>
<accession>A0AAU2V5V2</accession>
<gene>
    <name evidence="8" type="ORF">OG549_20455</name>
</gene>
<proteinExistence type="predicted"/>
<dbReference type="InterPro" id="IPR010432">
    <property type="entry name" value="RDD"/>
</dbReference>
<dbReference type="AlphaFoldDB" id="A0AAU2V5V2"/>
<feature type="transmembrane region" description="Helical" evidence="6">
    <location>
        <begin position="164"/>
        <end position="189"/>
    </location>
</feature>
<evidence type="ECO:0000256" key="5">
    <source>
        <dbReference type="SAM" id="MobiDB-lite"/>
    </source>
</evidence>
<reference evidence="8" key="1">
    <citation type="submission" date="2022-10" db="EMBL/GenBank/DDBJ databases">
        <title>The complete genomes of actinobacterial strains from the NBC collection.</title>
        <authorList>
            <person name="Joergensen T.S."/>
            <person name="Alvarez Arevalo M."/>
            <person name="Sterndorff E.B."/>
            <person name="Faurdal D."/>
            <person name="Vuksanovic O."/>
            <person name="Mourched A.-S."/>
            <person name="Charusanti P."/>
            <person name="Shaw S."/>
            <person name="Blin K."/>
            <person name="Weber T."/>
        </authorList>
    </citation>
    <scope>NUCLEOTIDE SEQUENCE</scope>
    <source>
        <strain evidence="8">NBC_00003</strain>
    </source>
</reference>
<dbReference type="EMBL" id="CP108318">
    <property type="protein sequence ID" value="WTW62827.1"/>
    <property type="molecule type" value="Genomic_DNA"/>
</dbReference>
<evidence type="ECO:0000256" key="2">
    <source>
        <dbReference type="ARBA" id="ARBA00022692"/>
    </source>
</evidence>
<feature type="transmembrane region" description="Helical" evidence="6">
    <location>
        <begin position="195"/>
        <end position="213"/>
    </location>
</feature>
<keyword evidence="4 6" id="KW-0472">Membrane</keyword>
<feature type="transmembrane region" description="Helical" evidence="6">
    <location>
        <begin position="118"/>
        <end position="143"/>
    </location>
</feature>
<name>A0AAU2V5V2_9ACTN</name>
<dbReference type="Pfam" id="PF06271">
    <property type="entry name" value="RDD"/>
    <property type="match status" value="1"/>
</dbReference>
<feature type="transmembrane region" description="Helical" evidence="6">
    <location>
        <begin position="52"/>
        <end position="74"/>
    </location>
</feature>
<sequence length="237" mass="24674">MTNPYSTPTAPDRPSPGRLRPNAQATAGLHHPGGPPTGTPCTSRRPSAGRRMLAWVIDFALIFALACTLGALAAHRIAAALSELPALAVSGVWQLFIAHGDTLVAAQGLGRQLWDDAVLIVIESCALLVAGTFLYHWAALAFAGRTLGKRVLDLHVVPGRVRGAVLRAAVTTVADVACLCVALCLLISGELLASFAAWVLAVGAFWANALPALSPSRRSLADRLAGTRVIRGGSPAR</sequence>
<evidence type="ECO:0000256" key="4">
    <source>
        <dbReference type="ARBA" id="ARBA00023136"/>
    </source>
</evidence>
<protein>
    <submittedName>
        <fullName evidence="8">RDD family protein</fullName>
    </submittedName>
</protein>
<evidence type="ECO:0000256" key="1">
    <source>
        <dbReference type="ARBA" id="ARBA00004141"/>
    </source>
</evidence>
<feature type="domain" description="RDD" evidence="7">
    <location>
        <begin position="46"/>
        <end position="226"/>
    </location>
</feature>
<dbReference type="GO" id="GO:0016020">
    <property type="term" value="C:membrane"/>
    <property type="evidence" value="ECO:0007669"/>
    <property type="project" value="UniProtKB-SubCell"/>
</dbReference>
<evidence type="ECO:0000259" key="7">
    <source>
        <dbReference type="Pfam" id="PF06271"/>
    </source>
</evidence>
<feature type="region of interest" description="Disordered" evidence="5">
    <location>
        <begin position="1"/>
        <end position="45"/>
    </location>
</feature>
<comment type="subcellular location">
    <subcellularLocation>
        <location evidence="1">Membrane</location>
        <topology evidence="1">Multi-pass membrane protein</topology>
    </subcellularLocation>
</comment>